<protein>
    <submittedName>
        <fullName evidence="1">Pentatricopeptide repeat-containing protein</fullName>
    </submittedName>
</protein>
<dbReference type="Proteomes" id="UP001418222">
    <property type="component" value="Unassembled WGS sequence"/>
</dbReference>
<dbReference type="PANTHER" id="PTHR47926">
    <property type="entry name" value="PENTATRICOPEPTIDE REPEAT-CONTAINING PROTEIN"/>
    <property type="match status" value="1"/>
</dbReference>
<accession>A0AAP0B7C4</accession>
<dbReference type="GO" id="GO:0003723">
    <property type="term" value="F:RNA binding"/>
    <property type="evidence" value="ECO:0007669"/>
    <property type="project" value="InterPro"/>
</dbReference>
<keyword evidence="2" id="KW-1185">Reference proteome</keyword>
<evidence type="ECO:0000313" key="1">
    <source>
        <dbReference type="EMBL" id="KAK8931246.1"/>
    </source>
</evidence>
<reference evidence="1 2" key="1">
    <citation type="journal article" date="2022" name="Nat. Plants">
        <title>Genomes of leafy and leafless Platanthera orchids illuminate the evolution of mycoheterotrophy.</title>
        <authorList>
            <person name="Li M.H."/>
            <person name="Liu K.W."/>
            <person name="Li Z."/>
            <person name="Lu H.C."/>
            <person name="Ye Q.L."/>
            <person name="Zhang D."/>
            <person name="Wang J.Y."/>
            <person name="Li Y.F."/>
            <person name="Zhong Z.M."/>
            <person name="Liu X."/>
            <person name="Yu X."/>
            <person name="Liu D.K."/>
            <person name="Tu X.D."/>
            <person name="Liu B."/>
            <person name="Hao Y."/>
            <person name="Liao X.Y."/>
            <person name="Jiang Y.T."/>
            <person name="Sun W.H."/>
            <person name="Chen J."/>
            <person name="Chen Y.Q."/>
            <person name="Ai Y."/>
            <person name="Zhai J.W."/>
            <person name="Wu S.S."/>
            <person name="Zhou Z."/>
            <person name="Hsiao Y.Y."/>
            <person name="Wu W.L."/>
            <person name="Chen Y.Y."/>
            <person name="Lin Y.F."/>
            <person name="Hsu J.L."/>
            <person name="Li C.Y."/>
            <person name="Wang Z.W."/>
            <person name="Zhao X."/>
            <person name="Zhong W.Y."/>
            <person name="Ma X.K."/>
            <person name="Ma L."/>
            <person name="Huang J."/>
            <person name="Chen G.Z."/>
            <person name="Huang M.Z."/>
            <person name="Huang L."/>
            <person name="Peng D.H."/>
            <person name="Luo Y.B."/>
            <person name="Zou S.Q."/>
            <person name="Chen S.P."/>
            <person name="Lan S."/>
            <person name="Tsai W.C."/>
            <person name="Van de Peer Y."/>
            <person name="Liu Z.J."/>
        </authorList>
    </citation>
    <scope>NUCLEOTIDE SEQUENCE [LARGE SCALE GENOMIC DNA]</scope>
    <source>
        <strain evidence="1">Lor287</strain>
    </source>
</reference>
<dbReference type="AlphaFoldDB" id="A0AAP0B7C4"/>
<gene>
    <name evidence="1" type="primary">PCMP-E89</name>
    <name evidence="1" type="ORF">KSP39_PZI016337</name>
</gene>
<dbReference type="InterPro" id="IPR046960">
    <property type="entry name" value="PPR_At4g14850-like_plant"/>
</dbReference>
<dbReference type="PANTHER" id="PTHR47926:SF533">
    <property type="entry name" value="DYW DOMAIN-CONTAINING PROTEIN"/>
    <property type="match status" value="1"/>
</dbReference>
<dbReference type="GO" id="GO:0009451">
    <property type="term" value="P:RNA modification"/>
    <property type="evidence" value="ECO:0007669"/>
    <property type="project" value="InterPro"/>
</dbReference>
<name>A0AAP0B7C4_9ASPA</name>
<proteinExistence type="predicted"/>
<evidence type="ECO:0000313" key="2">
    <source>
        <dbReference type="Proteomes" id="UP001418222"/>
    </source>
</evidence>
<organism evidence="1 2">
    <name type="scientific">Platanthera zijinensis</name>
    <dbReference type="NCBI Taxonomy" id="2320716"/>
    <lineage>
        <taxon>Eukaryota</taxon>
        <taxon>Viridiplantae</taxon>
        <taxon>Streptophyta</taxon>
        <taxon>Embryophyta</taxon>
        <taxon>Tracheophyta</taxon>
        <taxon>Spermatophyta</taxon>
        <taxon>Magnoliopsida</taxon>
        <taxon>Liliopsida</taxon>
        <taxon>Asparagales</taxon>
        <taxon>Orchidaceae</taxon>
        <taxon>Orchidoideae</taxon>
        <taxon>Orchideae</taxon>
        <taxon>Orchidinae</taxon>
        <taxon>Platanthera</taxon>
    </lineage>
</organism>
<sequence length="103" mass="11388">MEVFREAGDLVSQDCDSHVISAMAEFDGLEEGRRKGSEIHGRVIRTGFIDSRIAVSNGLVTMYSKCGSINRALSVFKCTRARDEVSWNSMVAGSTRMAISRRL</sequence>
<comment type="caution">
    <text evidence="1">The sequence shown here is derived from an EMBL/GenBank/DDBJ whole genome shotgun (WGS) entry which is preliminary data.</text>
</comment>
<dbReference type="InterPro" id="IPR011990">
    <property type="entry name" value="TPR-like_helical_dom_sf"/>
</dbReference>
<dbReference type="Gene3D" id="1.25.40.10">
    <property type="entry name" value="Tetratricopeptide repeat domain"/>
    <property type="match status" value="1"/>
</dbReference>
<dbReference type="EMBL" id="JBBWWQ010000014">
    <property type="protein sequence ID" value="KAK8931246.1"/>
    <property type="molecule type" value="Genomic_DNA"/>
</dbReference>